<sequence length="800" mass="92614">MAQSPSVEEYGMTNDMLAAHVRDHFAQFTLLESGLRHPNSFMQDCAYHQLTPETRKQLIHLYYSLDESFLREFVGRRLSNKSRRELSDIAERCELQLRSCKRQFDNLSCVARRTEDLPGPLTDNIKNCFLLPEWLAECYAAVIFIASNRFETSKKCLSCLTFENLAYCAGQLMTHWSTSGKDQKGETVVSIDLDLQFFHDLKECKPLIEKKEYLDKHKLLVIRNLSEIQAKIILTNLDSNFKPISKAVINLACGLSHAREMRNFFLDIVEKLIEPMRALNWPSREVKMFFDAYHNTVKALPLGSTLPLFGKLKWFSIENLTNISKLHKLKSIHSHKCFNKTIQMFDDCWNSIRQLFIEYLIPIENNNDRVIIETFEQTQRNETIRTINNVTYLNFLNALCLTACYSRYQENLEPIINDRVFCPFPCVIQEDCSFNVCKNYGIFTHEYECPCDNSSKWDRDSNECLPNSIYKIRQTRNYPDMLTKEKIRRQKNPRNCEPYSKCSKNGTLFCTLDSNYEYTVCVCKLDYHGSYCQDKINACLFRIEHHLQPNGGTLIAGNTACNVNSSGNKCVALISAEGDASYQCQCNETHWIPDIELPYPNCLQKQTKCDSIVCVHGFCVSNNHTDQAKCVCNPGYSGPACEEWVGVWSEWSEWGQCRPTCGDIRYSLRQRDCLSMKLGNKSKLCLGPPIEYVKCSEHLCIYKGVSYHYLYYSIQQNVIAISFTFNAVVCVTVVVIWSLLFLASTKSFYGLLKKLYSQRRQIKIKRLRRATLEQDESEMSVNRCENINNTREDSDETNKY</sequence>
<dbReference type="SUPFAM" id="SSF57196">
    <property type="entry name" value="EGF/Laminin"/>
    <property type="match status" value="1"/>
</dbReference>
<name>A0A183LH48_9TREM</name>
<dbReference type="Pfam" id="PF00090">
    <property type="entry name" value="TSP_1"/>
    <property type="match status" value="1"/>
</dbReference>
<dbReference type="EMBL" id="UZAI01000868">
    <property type="protein sequence ID" value="VDO57138.1"/>
    <property type="molecule type" value="Genomic_DNA"/>
</dbReference>
<dbReference type="SMART" id="SM00209">
    <property type="entry name" value="TSP1"/>
    <property type="match status" value="1"/>
</dbReference>
<dbReference type="PANTHER" id="PTHR13223:SF2">
    <property type="entry name" value="ACIDIC FIBROBLAST GROWTH FACTOR INTRACELLULAR-BINDING PROTEIN"/>
    <property type="match status" value="1"/>
</dbReference>
<proteinExistence type="predicted"/>
<dbReference type="Gene3D" id="2.20.100.10">
    <property type="entry name" value="Thrombospondin type-1 (TSP1) repeat"/>
    <property type="match status" value="1"/>
</dbReference>
<evidence type="ECO:0000256" key="1">
    <source>
        <dbReference type="PROSITE-ProRule" id="PRU00076"/>
    </source>
</evidence>
<evidence type="ECO:0000313" key="2">
    <source>
        <dbReference type="EMBL" id="VDO57138.1"/>
    </source>
</evidence>
<dbReference type="InterPro" id="IPR000742">
    <property type="entry name" value="EGF"/>
</dbReference>
<dbReference type="Proteomes" id="UP000277204">
    <property type="component" value="Unassembled WGS sequence"/>
</dbReference>
<dbReference type="InterPro" id="IPR000884">
    <property type="entry name" value="TSP1_rpt"/>
</dbReference>
<dbReference type="Gene3D" id="2.10.25.10">
    <property type="entry name" value="Laminin"/>
    <property type="match status" value="1"/>
</dbReference>
<dbReference type="GO" id="GO:0005634">
    <property type="term" value="C:nucleus"/>
    <property type="evidence" value="ECO:0007669"/>
    <property type="project" value="TreeGrafter"/>
</dbReference>
<comment type="caution">
    <text evidence="1">Lacks conserved residue(s) required for the propagation of feature annotation.</text>
</comment>
<dbReference type="PROSITE" id="PS00022">
    <property type="entry name" value="EGF_1"/>
    <property type="match status" value="2"/>
</dbReference>
<dbReference type="InterPro" id="IPR008614">
    <property type="entry name" value="FIBP"/>
</dbReference>
<gene>
    <name evidence="2" type="ORF">SMRZ_LOCUS3123</name>
</gene>
<keyword evidence="1" id="KW-0245">EGF-like domain</keyword>
<keyword evidence="1" id="KW-1015">Disulfide bond</keyword>
<keyword evidence="3" id="KW-1185">Reference proteome</keyword>
<dbReference type="Pfam" id="PF05427">
    <property type="entry name" value="FIBP"/>
    <property type="match status" value="1"/>
</dbReference>
<feature type="disulfide bond" evidence="1">
    <location>
        <begin position="632"/>
        <end position="641"/>
    </location>
</feature>
<evidence type="ECO:0000313" key="3">
    <source>
        <dbReference type="Proteomes" id="UP000277204"/>
    </source>
</evidence>
<dbReference type="PANTHER" id="PTHR13223">
    <property type="entry name" value="ACIDIC FIBROBLAST GROWTH FACTOR INTRACELLULAR BINDING PROTEIN"/>
    <property type="match status" value="1"/>
</dbReference>
<dbReference type="SMART" id="SM00181">
    <property type="entry name" value="EGF"/>
    <property type="match status" value="3"/>
</dbReference>
<protein>
    <submittedName>
        <fullName evidence="2">Uncharacterized protein</fullName>
    </submittedName>
</protein>
<reference evidence="2 3" key="1">
    <citation type="submission" date="2018-11" db="EMBL/GenBank/DDBJ databases">
        <authorList>
            <consortium name="Pathogen Informatics"/>
        </authorList>
    </citation>
    <scope>NUCLEOTIDE SEQUENCE [LARGE SCALE GENOMIC DNA]</scope>
    <source>
        <strain evidence="2 3">Zambia</strain>
    </source>
</reference>
<dbReference type="PROSITE" id="PS50092">
    <property type="entry name" value="TSP1"/>
    <property type="match status" value="1"/>
</dbReference>
<dbReference type="SUPFAM" id="SSF82895">
    <property type="entry name" value="TSP-1 type 1 repeat"/>
    <property type="match status" value="1"/>
</dbReference>
<dbReference type="AlphaFoldDB" id="A0A183LH48"/>
<feature type="disulfide bond" evidence="1">
    <location>
        <begin position="609"/>
        <end position="619"/>
    </location>
</feature>
<dbReference type="PROSITE" id="PS01186">
    <property type="entry name" value="EGF_2"/>
    <property type="match status" value="1"/>
</dbReference>
<accession>A0A183LH48</accession>
<organism evidence="2 3">
    <name type="scientific">Schistosoma margrebowiei</name>
    <dbReference type="NCBI Taxonomy" id="48269"/>
    <lineage>
        <taxon>Eukaryota</taxon>
        <taxon>Metazoa</taxon>
        <taxon>Spiralia</taxon>
        <taxon>Lophotrochozoa</taxon>
        <taxon>Platyhelminthes</taxon>
        <taxon>Trematoda</taxon>
        <taxon>Digenea</taxon>
        <taxon>Strigeidida</taxon>
        <taxon>Schistosomatoidea</taxon>
        <taxon>Schistosomatidae</taxon>
        <taxon>Schistosoma</taxon>
    </lineage>
</organism>
<dbReference type="InterPro" id="IPR036383">
    <property type="entry name" value="TSP1_rpt_sf"/>
</dbReference>
<dbReference type="STRING" id="48269.A0A183LH48"/>
<dbReference type="PROSITE" id="PS50026">
    <property type="entry name" value="EGF_3"/>
    <property type="match status" value="1"/>
</dbReference>